<evidence type="ECO:0000256" key="8">
    <source>
        <dbReference type="ARBA" id="ARBA00022842"/>
    </source>
</evidence>
<dbReference type="SMART" id="SM00849">
    <property type="entry name" value="Lactamase_B"/>
    <property type="match status" value="1"/>
</dbReference>
<evidence type="ECO:0000313" key="12">
    <source>
        <dbReference type="EMBL" id="CAD8078017.1"/>
    </source>
</evidence>
<dbReference type="EMBL" id="CAJJDM010000060">
    <property type="protein sequence ID" value="CAD8078017.1"/>
    <property type="molecule type" value="Genomic_DNA"/>
</dbReference>
<keyword evidence="13" id="KW-1185">Reference proteome</keyword>
<dbReference type="Proteomes" id="UP000688137">
    <property type="component" value="Unassembled WGS sequence"/>
</dbReference>
<feature type="region of interest" description="Disordered" evidence="10">
    <location>
        <begin position="17"/>
        <end position="38"/>
    </location>
</feature>
<evidence type="ECO:0000313" key="13">
    <source>
        <dbReference type="Proteomes" id="UP000688137"/>
    </source>
</evidence>
<dbReference type="GO" id="GO:0046872">
    <property type="term" value="F:metal ion binding"/>
    <property type="evidence" value="ECO:0007669"/>
    <property type="project" value="UniProtKB-KW"/>
</dbReference>
<reference evidence="12" key="1">
    <citation type="submission" date="2021-01" db="EMBL/GenBank/DDBJ databases">
        <authorList>
            <consortium name="Genoscope - CEA"/>
            <person name="William W."/>
        </authorList>
    </citation>
    <scope>NUCLEOTIDE SEQUENCE</scope>
</reference>
<keyword evidence="5" id="KW-0677">Repeat</keyword>
<evidence type="ECO:0000259" key="11">
    <source>
        <dbReference type="PROSITE" id="PS50042"/>
    </source>
</evidence>
<dbReference type="Pfam" id="PF23023">
    <property type="entry name" value="Anti-Pycsar_Apyc1"/>
    <property type="match status" value="1"/>
</dbReference>
<keyword evidence="7" id="KW-0378">Hydrolase</keyword>
<dbReference type="GO" id="GO:0005829">
    <property type="term" value="C:cytosol"/>
    <property type="evidence" value="ECO:0007669"/>
    <property type="project" value="UniProtKB-ARBA"/>
</dbReference>
<evidence type="ECO:0000256" key="5">
    <source>
        <dbReference type="ARBA" id="ARBA00022737"/>
    </source>
</evidence>
<dbReference type="InterPro" id="IPR001279">
    <property type="entry name" value="Metallo-B-lactamas"/>
</dbReference>
<feature type="domain" description="Cyclic nucleotide-binding" evidence="11">
    <location>
        <begin position="810"/>
        <end position="852"/>
    </location>
</feature>
<proteinExistence type="inferred from homology"/>
<feature type="domain" description="Cyclic nucleotide-binding" evidence="11">
    <location>
        <begin position="552"/>
        <end position="651"/>
    </location>
</feature>
<evidence type="ECO:0000256" key="1">
    <source>
        <dbReference type="ARBA" id="ARBA00001946"/>
    </source>
</evidence>
<comment type="subcellular location">
    <subcellularLocation>
        <location evidence="2">Cytoplasm</location>
    </subcellularLocation>
</comment>
<dbReference type="Pfam" id="PF00027">
    <property type="entry name" value="cNMP_binding"/>
    <property type="match status" value="1"/>
</dbReference>
<dbReference type="InterPro" id="IPR050397">
    <property type="entry name" value="Env_Response_Regulators"/>
</dbReference>
<dbReference type="GO" id="GO:0003700">
    <property type="term" value="F:DNA-binding transcription factor activity"/>
    <property type="evidence" value="ECO:0007669"/>
    <property type="project" value="TreeGrafter"/>
</dbReference>
<comment type="caution">
    <text evidence="12">The sequence shown here is derived from an EMBL/GenBank/DDBJ whole genome shotgun (WGS) entry which is preliminary data.</text>
</comment>
<evidence type="ECO:0000256" key="3">
    <source>
        <dbReference type="ARBA" id="ARBA00022490"/>
    </source>
</evidence>
<gene>
    <name evidence="12" type="ORF">PPRIM_AZ9-3.1.T0590123</name>
</gene>
<dbReference type="OMA" id="VISESRY"/>
<comment type="cofactor">
    <cofactor evidence="1">
        <name>Mg(2+)</name>
        <dbReference type="ChEBI" id="CHEBI:18420"/>
    </cofactor>
</comment>
<name>A0A8S1MCR6_PARPR</name>
<feature type="region of interest" description="Disordered" evidence="10">
    <location>
        <begin position="746"/>
        <end position="765"/>
    </location>
</feature>
<dbReference type="FunFam" id="3.60.15.10:FF:000029">
    <property type="entry name" value="Cyclic nucleotide-binding domain protein"/>
    <property type="match status" value="1"/>
</dbReference>
<dbReference type="GO" id="GO:0016787">
    <property type="term" value="F:hydrolase activity"/>
    <property type="evidence" value="ECO:0007669"/>
    <property type="project" value="UniProtKB-KW"/>
</dbReference>
<keyword evidence="4" id="KW-0479">Metal-binding</keyword>
<evidence type="ECO:0000256" key="4">
    <source>
        <dbReference type="ARBA" id="ARBA00022723"/>
    </source>
</evidence>
<organism evidence="12 13">
    <name type="scientific">Paramecium primaurelia</name>
    <dbReference type="NCBI Taxonomy" id="5886"/>
    <lineage>
        <taxon>Eukaryota</taxon>
        <taxon>Sar</taxon>
        <taxon>Alveolata</taxon>
        <taxon>Ciliophora</taxon>
        <taxon>Intramacronucleata</taxon>
        <taxon>Oligohymenophorea</taxon>
        <taxon>Peniculida</taxon>
        <taxon>Parameciidae</taxon>
        <taxon>Paramecium</taxon>
    </lineage>
</organism>
<dbReference type="PROSITE" id="PS50042">
    <property type="entry name" value="CNMP_BINDING_3"/>
    <property type="match status" value="2"/>
</dbReference>
<dbReference type="CDD" id="cd00038">
    <property type="entry name" value="CAP_ED"/>
    <property type="match status" value="1"/>
</dbReference>
<dbReference type="AlphaFoldDB" id="A0A8S1MCR6"/>
<keyword evidence="3" id="KW-0963">Cytoplasm</keyword>
<dbReference type="InterPro" id="IPR000595">
    <property type="entry name" value="cNMP-bd_dom"/>
</dbReference>
<keyword evidence="6" id="KW-0547">Nucleotide-binding</keyword>
<accession>A0A8S1MCR6</accession>
<keyword evidence="8" id="KW-0460">Magnesium</keyword>
<evidence type="ECO:0000256" key="7">
    <source>
        <dbReference type="ARBA" id="ARBA00022801"/>
    </source>
</evidence>
<protein>
    <recommendedName>
        <fullName evidence="11">Cyclic nucleotide-binding domain-containing protein</fullName>
    </recommendedName>
</protein>
<dbReference type="PANTHER" id="PTHR24567">
    <property type="entry name" value="CRP FAMILY TRANSCRIPTIONAL REGULATORY PROTEIN"/>
    <property type="match status" value="1"/>
</dbReference>
<dbReference type="CDD" id="cd07738">
    <property type="entry name" value="DdPDE5-like_MBL-fold"/>
    <property type="match status" value="1"/>
</dbReference>
<dbReference type="GO" id="GO:0000166">
    <property type="term" value="F:nucleotide binding"/>
    <property type="evidence" value="ECO:0007669"/>
    <property type="project" value="UniProtKB-KW"/>
</dbReference>
<comment type="similarity">
    <text evidence="9">Belongs to the metallo-beta-lactamase superfamily. cNMP phosphodiesterase family.</text>
</comment>
<evidence type="ECO:0000256" key="6">
    <source>
        <dbReference type="ARBA" id="ARBA00022741"/>
    </source>
</evidence>
<dbReference type="PANTHER" id="PTHR24567:SF26">
    <property type="entry name" value="REGULATORY PROTEIN YEIL"/>
    <property type="match status" value="1"/>
</dbReference>
<evidence type="ECO:0000256" key="10">
    <source>
        <dbReference type="SAM" id="MobiDB-lite"/>
    </source>
</evidence>
<dbReference type="SMART" id="SM00100">
    <property type="entry name" value="cNMP"/>
    <property type="match status" value="1"/>
</dbReference>
<evidence type="ECO:0000256" key="9">
    <source>
        <dbReference type="ARBA" id="ARBA00061002"/>
    </source>
</evidence>
<evidence type="ECO:0000256" key="2">
    <source>
        <dbReference type="ARBA" id="ARBA00004496"/>
    </source>
</evidence>
<sequence>MACHFVNEQEVLEYASMTSSHHDDGSENDSQSEDAKQSNQIKNPILLKSESQFSESDLSNKIKLPRGGSVIMTKVGAIQFSMVPETLKDSINLGLDVPGIFIVPSHRFDKRFCLSVAEFEFPSYFSFFVKRKRVTLITDKEGEEAIRTIFQETLLGPKDLQKFDQDFSNDYNCKPDIVKELGHFAKNPFNPNEPLTVDLLINFLIFDEQNQVNLGQDVIVKKVDQKFIIYENGKQIAKMKNKVEIMIDDIKSNAYIKYGLFSNPNDQQNIEHYFEQTFIPPIFGVTVLGCSHGFDPKGSVSGYIFWINGLGVMLDPPPFTTLLLRKNGIPSRLVKWVIISHNHADHDAGTFQKLLESEKTILISTATIKESFVRKYAAMTAFSVDYIESLFNFERVIVGTPLKINGAQFEFHYSLHSIPCLSFTVRLGGKSIYFSGDTFYEPNGLKTIFEKGVISESRYNYLMSEDKWKNSLILHEAGVPPIHTPAKLLAQLPSEVKEKLRLIHTAAKDIPPDSGLRVPGIGLENTIILIQQSEDSRLNTIQELSLIENIDLFKHANIHQVRQIFESSTIKNYEQNQNICIQDEIGNEFYIIRKGTVKIHSDNPIFVKYMHYGDYFGEGCFFNQNKRKANATAMNQCQLITLSKEDFLRIFQYGEVMQKLENLQVVRSQIQIMERNKFFSQLTSYQKIQLEMLLNQKRFFQKHSMIQQYGVMATVAFFVVSGKAQVILPSDYVVQQYEGQSVKINRQESTTSDHNKQQQQQQQQQQIIDQKKKRLSLPINLAMLEQQKPSILTPEISEKSSINEIKTYPLTSGMFFGEIDSIIKNKRTTTIVEAVEDTEIIILESSSLRSFLADNPGLMVLFQESIIIE</sequence>